<keyword evidence="2" id="KW-1185">Reference proteome</keyword>
<dbReference type="Proteomes" id="UP001480595">
    <property type="component" value="Unassembled WGS sequence"/>
</dbReference>
<dbReference type="RefSeq" id="XP_066715848.1">
    <property type="nucleotide sequence ID" value="XM_066858906.1"/>
</dbReference>
<gene>
    <name evidence="1" type="ORF">PG994_007497</name>
</gene>
<evidence type="ECO:0000313" key="2">
    <source>
        <dbReference type="Proteomes" id="UP001480595"/>
    </source>
</evidence>
<dbReference type="EMBL" id="JAQQWL010000007">
    <property type="protein sequence ID" value="KAK8064859.1"/>
    <property type="molecule type" value="Genomic_DNA"/>
</dbReference>
<sequence>MPLVDTPVLTVRPGTCMGQVFFESGRQLHSHIKIEAEEVHFSFPTSSELFFLQTFKLLHEALLAAPELTTDGTGT</sequence>
<accession>A0ABR1V0Y9</accession>
<protein>
    <submittedName>
        <fullName evidence="1">Uncharacterized protein</fullName>
    </submittedName>
</protein>
<proteinExistence type="predicted"/>
<organism evidence="1 2">
    <name type="scientific">Apiospora phragmitis</name>
    <dbReference type="NCBI Taxonomy" id="2905665"/>
    <lineage>
        <taxon>Eukaryota</taxon>
        <taxon>Fungi</taxon>
        <taxon>Dikarya</taxon>
        <taxon>Ascomycota</taxon>
        <taxon>Pezizomycotina</taxon>
        <taxon>Sordariomycetes</taxon>
        <taxon>Xylariomycetidae</taxon>
        <taxon>Amphisphaeriales</taxon>
        <taxon>Apiosporaceae</taxon>
        <taxon>Apiospora</taxon>
    </lineage>
</organism>
<evidence type="ECO:0000313" key="1">
    <source>
        <dbReference type="EMBL" id="KAK8064859.1"/>
    </source>
</evidence>
<reference evidence="1 2" key="1">
    <citation type="submission" date="2023-01" db="EMBL/GenBank/DDBJ databases">
        <title>Analysis of 21 Apiospora genomes using comparative genomics revels a genus with tremendous synthesis potential of carbohydrate active enzymes and secondary metabolites.</title>
        <authorList>
            <person name="Sorensen T."/>
        </authorList>
    </citation>
    <scope>NUCLEOTIDE SEQUENCE [LARGE SCALE GENOMIC DNA]</scope>
    <source>
        <strain evidence="1 2">CBS 135458</strain>
    </source>
</reference>
<dbReference type="GeneID" id="92091969"/>
<name>A0ABR1V0Y9_9PEZI</name>
<comment type="caution">
    <text evidence="1">The sequence shown here is derived from an EMBL/GenBank/DDBJ whole genome shotgun (WGS) entry which is preliminary data.</text>
</comment>